<reference evidence="1 2" key="1">
    <citation type="journal article" date="2020" name="Cell">
        <title>Large-Scale Comparative Analyses of Tick Genomes Elucidate Their Genetic Diversity and Vector Capacities.</title>
        <authorList>
            <consortium name="Tick Genome and Microbiome Consortium (TIGMIC)"/>
            <person name="Jia N."/>
            <person name="Wang J."/>
            <person name="Shi W."/>
            <person name="Du L."/>
            <person name="Sun Y."/>
            <person name="Zhan W."/>
            <person name="Jiang J.F."/>
            <person name="Wang Q."/>
            <person name="Zhang B."/>
            <person name="Ji P."/>
            <person name="Bell-Sakyi L."/>
            <person name="Cui X.M."/>
            <person name="Yuan T.T."/>
            <person name="Jiang B.G."/>
            <person name="Yang W.F."/>
            <person name="Lam T.T."/>
            <person name="Chang Q.C."/>
            <person name="Ding S.J."/>
            <person name="Wang X.J."/>
            <person name="Zhu J.G."/>
            <person name="Ruan X.D."/>
            <person name="Zhao L."/>
            <person name="Wei J.T."/>
            <person name="Ye R.Z."/>
            <person name="Que T.C."/>
            <person name="Du C.H."/>
            <person name="Zhou Y.H."/>
            <person name="Cheng J.X."/>
            <person name="Dai P.F."/>
            <person name="Guo W.B."/>
            <person name="Han X.H."/>
            <person name="Huang E.J."/>
            <person name="Li L.F."/>
            <person name="Wei W."/>
            <person name="Gao Y.C."/>
            <person name="Liu J.Z."/>
            <person name="Shao H.Z."/>
            <person name="Wang X."/>
            <person name="Wang C.C."/>
            <person name="Yang T.C."/>
            <person name="Huo Q.B."/>
            <person name="Li W."/>
            <person name="Chen H.Y."/>
            <person name="Chen S.E."/>
            <person name="Zhou L.G."/>
            <person name="Ni X.B."/>
            <person name="Tian J.H."/>
            <person name="Sheng Y."/>
            <person name="Liu T."/>
            <person name="Pan Y.S."/>
            <person name="Xia L.Y."/>
            <person name="Li J."/>
            <person name="Zhao F."/>
            <person name="Cao W.C."/>
        </authorList>
    </citation>
    <scope>NUCLEOTIDE SEQUENCE [LARGE SCALE GENOMIC DNA]</scope>
    <source>
        <strain evidence="1">Iper-2018</strain>
    </source>
</reference>
<feature type="non-terminal residue" evidence="1">
    <location>
        <position position="1"/>
    </location>
</feature>
<dbReference type="EMBL" id="JABSTQ010009037">
    <property type="protein sequence ID" value="KAG0433695.1"/>
    <property type="molecule type" value="Genomic_DNA"/>
</dbReference>
<name>A0AC60QL21_IXOPE</name>
<keyword evidence="2" id="KW-1185">Reference proteome</keyword>
<gene>
    <name evidence="1" type="ORF">HPB47_019681</name>
</gene>
<comment type="caution">
    <text evidence="1">The sequence shown here is derived from an EMBL/GenBank/DDBJ whole genome shotgun (WGS) entry which is preliminary data.</text>
</comment>
<sequence length="513" mass="56147">GGLLLAFGSRKLSVRLHNEMLSHVLFSPVSFFDTNPRGRILNRFAVDMDAVDARLYLFGKQFIQATLLTVAKLIAAGSQAPGIMTVGLGAMVAFAIGMMLILRAASMARFLETTRFSRTLQHVTESMESLSSLRCYGVVERFCNHFCHLTDYHLEGYATFCAYYRFSRTLGNLCGFAVVLASILFLLWNFSGGESASSSGLGLALSASLSIPQTIVSLNLVIFIGPQLLVCFERGLQYTELPEEESNDKDFKMKNKKHIDNNWPSNGRVEFENYCASYRPGVLSNVLKGITLLIEPCQKVGVVGRTGAGKSSLVLALLRILKTTSGNIRIDGIDIGTVPLRRLRSSLTVIPQDPNLVRGTLRSNLDPTEIHNDEDLWKALEQAHLAEFVSAHPDKLLLKTGDGGASLRRFQGTPPEKPSPWRCSDPAVDKREPLIAEPAEPARAHPGVAAGPSSAISLARALLRRSKVLILDEATAQMDSNTDSLVQATLRSSFADCTVITVAHRIHTILDYD</sequence>
<dbReference type="Proteomes" id="UP000805193">
    <property type="component" value="Unassembled WGS sequence"/>
</dbReference>
<evidence type="ECO:0000313" key="2">
    <source>
        <dbReference type="Proteomes" id="UP000805193"/>
    </source>
</evidence>
<accession>A0AC60QL21</accession>
<evidence type="ECO:0000313" key="1">
    <source>
        <dbReference type="EMBL" id="KAG0433695.1"/>
    </source>
</evidence>
<proteinExistence type="predicted"/>
<feature type="non-terminal residue" evidence="1">
    <location>
        <position position="513"/>
    </location>
</feature>
<protein>
    <submittedName>
        <fullName evidence="1">Uncharacterized protein</fullName>
    </submittedName>
</protein>
<organism evidence="1 2">
    <name type="scientific">Ixodes persulcatus</name>
    <name type="common">Taiga tick</name>
    <dbReference type="NCBI Taxonomy" id="34615"/>
    <lineage>
        <taxon>Eukaryota</taxon>
        <taxon>Metazoa</taxon>
        <taxon>Ecdysozoa</taxon>
        <taxon>Arthropoda</taxon>
        <taxon>Chelicerata</taxon>
        <taxon>Arachnida</taxon>
        <taxon>Acari</taxon>
        <taxon>Parasitiformes</taxon>
        <taxon>Ixodida</taxon>
        <taxon>Ixodoidea</taxon>
        <taxon>Ixodidae</taxon>
        <taxon>Ixodinae</taxon>
        <taxon>Ixodes</taxon>
    </lineage>
</organism>